<keyword evidence="9" id="KW-0234">DNA repair</keyword>
<dbReference type="AlphaFoldDB" id="A0A378JR81"/>
<dbReference type="Pfam" id="PF00293">
    <property type="entry name" value="NUDIX"/>
    <property type="match status" value="1"/>
</dbReference>
<keyword evidence="19" id="KW-1185">Reference proteome</keyword>
<dbReference type="OrthoDB" id="161692at2"/>
<dbReference type="RefSeq" id="WP_115304290.1">
    <property type="nucleotide sequence ID" value="NZ_CAAAHO010000012.1"/>
</dbReference>
<dbReference type="GO" id="GO:0008413">
    <property type="term" value="F:8-oxo-7,8-dihydroguanosine triphosphate pyrophosphatase activity"/>
    <property type="evidence" value="ECO:0007669"/>
    <property type="project" value="TreeGrafter"/>
</dbReference>
<proteinExistence type="inferred from homology"/>
<evidence type="ECO:0000256" key="12">
    <source>
        <dbReference type="ARBA" id="ARBA00038905"/>
    </source>
</evidence>
<feature type="domain" description="Nudix hydrolase" evidence="17">
    <location>
        <begin position="17"/>
        <end position="153"/>
    </location>
</feature>
<sequence length="153" mass="17252">MKENVIIIDPAKSNKSFKACYVGCLVLTAQDKILLQQRPQYFTTYPGYVCEFGGKIEQGEQPIDALGRELKEELGAQVNAEDVVSFGAITEPMSKYSELIYTFFWHDKFATITGCYEGMASYFNNAAQILKLPNITDGLRWLLSQCQSQDLIK</sequence>
<dbReference type="InterPro" id="IPR047127">
    <property type="entry name" value="MutT-like"/>
</dbReference>
<evidence type="ECO:0000256" key="4">
    <source>
        <dbReference type="ARBA" id="ARBA00022705"/>
    </source>
</evidence>
<evidence type="ECO:0000313" key="18">
    <source>
        <dbReference type="EMBL" id="STX55677.1"/>
    </source>
</evidence>
<evidence type="ECO:0000256" key="6">
    <source>
        <dbReference type="ARBA" id="ARBA00022763"/>
    </source>
</evidence>
<comment type="catalytic activity">
    <reaction evidence="10">
        <text>8-oxo-dGTP + H2O = 8-oxo-dGMP + diphosphate + H(+)</text>
        <dbReference type="Rhea" id="RHEA:31575"/>
        <dbReference type="ChEBI" id="CHEBI:15377"/>
        <dbReference type="ChEBI" id="CHEBI:15378"/>
        <dbReference type="ChEBI" id="CHEBI:33019"/>
        <dbReference type="ChEBI" id="CHEBI:63224"/>
        <dbReference type="ChEBI" id="CHEBI:77896"/>
        <dbReference type="EC" id="3.6.1.55"/>
    </reaction>
</comment>
<evidence type="ECO:0000256" key="11">
    <source>
        <dbReference type="ARBA" id="ARBA00036904"/>
    </source>
</evidence>
<evidence type="ECO:0000259" key="17">
    <source>
        <dbReference type="PROSITE" id="PS51462"/>
    </source>
</evidence>
<protein>
    <recommendedName>
        <fullName evidence="13">8-oxo-dGTP diphosphatase</fullName>
        <ecNumber evidence="12">3.6.1.55</ecNumber>
    </recommendedName>
    <alternativeName>
        <fullName evidence="16">7,8-dihydro-8-oxoguanine-triphosphatase</fullName>
    </alternativeName>
    <alternativeName>
        <fullName evidence="15">Mutator protein MutT</fullName>
    </alternativeName>
    <alternativeName>
        <fullName evidence="14">dGTP pyrophosphohydrolase</fullName>
    </alternativeName>
</protein>
<dbReference type="PANTHER" id="PTHR47707:SF1">
    <property type="entry name" value="NUDIX HYDROLASE FAMILY PROTEIN"/>
    <property type="match status" value="1"/>
</dbReference>
<evidence type="ECO:0000256" key="3">
    <source>
        <dbReference type="ARBA" id="ARBA00022457"/>
    </source>
</evidence>
<dbReference type="InterPro" id="IPR020084">
    <property type="entry name" value="NUDIX_hydrolase_CS"/>
</dbReference>
<keyword evidence="6" id="KW-0227">DNA damage</keyword>
<evidence type="ECO:0000256" key="15">
    <source>
        <dbReference type="ARBA" id="ARBA00041979"/>
    </source>
</evidence>
<keyword evidence="8" id="KW-0460">Magnesium</keyword>
<evidence type="ECO:0000256" key="13">
    <source>
        <dbReference type="ARBA" id="ARBA00040794"/>
    </source>
</evidence>
<reference evidence="18 19" key="1">
    <citation type="submission" date="2018-06" db="EMBL/GenBank/DDBJ databases">
        <authorList>
            <consortium name="Pathogen Informatics"/>
            <person name="Doyle S."/>
        </authorList>
    </citation>
    <scope>NUCLEOTIDE SEQUENCE [LARGE SCALE GENOMIC DNA]</scope>
    <source>
        <strain evidence="18 19">NCTC13315</strain>
    </source>
</reference>
<dbReference type="PANTHER" id="PTHR47707">
    <property type="entry name" value="8-OXO-DGTP DIPHOSPHATASE"/>
    <property type="match status" value="1"/>
</dbReference>
<dbReference type="PROSITE" id="PS00893">
    <property type="entry name" value="NUDIX_BOX"/>
    <property type="match status" value="1"/>
</dbReference>
<evidence type="ECO:0000256" key="2">
    <source>
        <dbReference type="ARBA" id="ARBA00005582"/>
    </source>
</evidence>
<dbReference type="GO" id="GO:0035539">
    <property type="term" value="F:8-oxo-7,8-dihydrodeoxyguanosine triphosphate pyrophosphatase activity"/>
    <property type="evidence" value="ECO:0007669"/>
    <property type="project" value="UniProtKB-EC"/>
</dbReference>
<comment type="cofactor">
    <cofactor evidence="1">
        <name>Mg(2+)</name>
        <dbReference type="ChEBI" id="CHEBI:18420"/>
    </cofactor>
</comment>
<evidence type="ECO:0000256" key="1">
    <source>
        <dbReference type="ARBA" id="ARBA00001946"/>
    </source>
</evidence>
<dbReference type="EC" id="3.6.1.55" evidence="12"/>
<dbReference type="EMBL" id="UGNV01000004">
    <property type="protein sequence ID" value="STX55677.1"/>
    <property type="molecule type" value="Genomic_DNA"/>
</dbReference>
<evidence type="ECO:0000256" key="9">
    <source>
        <dbReference type="ARBA" id="ARBA00023204"/>
    </source>
</evidence>
<dbReference type="Gene3D" id="3.90.79.10">
    <property type="entry name" value="Nucleoside Triphosphate Pyrophosphohydrolase"/>
    <property type="match status" value="1"/>
</dbReference>
<evidence type="ECO:0000256" key="10">
    <source>
        <dbReference type="ARBA" id="ARBA00035861"/>
    </source>
</evidence>
<comment type="catalytic activity">
    <reaction evidence="11">
        <text>8-oxo-GTP + H2O = 8-oxo-GMP + diphosphate + H(+)</text>
        <dbReference type="Rhea" id="RHEA:67616"/>
        <dbReference type="ChEBI" id="CHEBI:15377"/>
        <dbReference type="ChEBI" id="CHEBI:15378"/>
        <dbReference type="ChEBI" id="CHEBI:33019"/>
        <dbReference type="ChEBI" id="CHEBI:143553"/>
        <dbReference type="ChEBI" id="CHEBI:145694"/>
    </reaction>
</comment>
<keyword evidence="4" id="KW-0235">DNA replication</keyword>
<organism evidence="18 19">
    <name type="scientific">Legionella beliardensis</name>
    <dbReference type="NCBI Taxonomy" id="91822"/>
    <lineage>
        <taxon>Bacteria</taxon>
        <taxon>Pseudomonadati</taxon>
        <taxon>Pseudomonadota</taxon>
        <taxon>Gammaproteobacteria</taxon>
        <taxon>Legionellales</taxon>
        <taxon>Legionellaceae</taxon>
        <taxon>Legionella</taxon>
    </lineage>
</organism>
<dbReference type="GO" id="GO:0044716">
    <property type="term" value="F:8-oxo-GDP phosphatase activity"/>
    <property type="evidence" value="ECO:0007669"/>
    <property type="project" value="TreeGrafter"/>
</dbReference>
<dbReference type="GO" id="GO:0044715">
    <property type="term" value="F:8-oxo-dGDP phosphatase activity"/>
    <property type="evidence" value="ECO:0007669"/>
    <property type="project" value="TreeGrafter"/>
</dbReference>
<keyword evidence="5" id="KW-0479">Metal-binding</keyword>
<evidence type="ECO:0000313" key="19">
    <source>
        <dbReference type="Proteomes" id="UP000254968"/>
    </source>
</evidence>
<dbReference type="Proteomes" id="UP000254968">
    <property type="component" value="Unassembled WGS sequence"/>
</dbReference>
<dbReference type="PROSITE" id="PS51462">
    <property type="entry name" value="NUDIX"/>
    <property type="match status" value="1"/>
</dbReference>
<evidence type="ECO:0000256" key="7">
    <source>
        <dbReference type="ARBA" id="ARBA00022801"/>
    </source>
</evidence>
<dbReference type="SUPFAM" id="SSF55811">
    <property type="entry name" value="Nudix"/>
    <property type="match status" value="1"/>
</dbReference>
<evidence type="ECO:0000256" key="14">
    <source>
        <dbReference type="ARBA" id="ARBA00041592"/>
    </source>
</evidence>
<name>A0A378JR81_9GAMM</name>
<dbReference type="GO" id="GO:0006260">
    <property type="term" value="P:DNA replication"/>
    <property type="evidence" value="ECO:0007669"/>
    <property type="project" value="UniProtKB-KW"/>
</dbReference>
<dbReference type="GO" id="GO:0046872">
    <property type="term" value="F:metal ion binding"/>
    <property type="evidence" value="ECO:0007669"/>
    <property type="project" value="UniProtKB-KW"/>
</dbReference>
<evidence type="ECO:0000256" key="8">
    <source>
        <dbReference type="ARBA" id="ARBA00022842"/>
    </source>
</evidence>
<evidence type="ECO:0000256" key="5">
    <source>
        <dbReference type="ARBA" id="ARBA00022723"/>
    </source>
</evidence>
<accession>A0A378JR81</accession>
<keyword evidence="7" id="KW-0378">Hydrolase</keyword>
<dbReference type="GO" id="GO:0006281">
    <property type="term" value="P:DNA repair"/>
    <property type="evidence" value="ECO:0007669"/>
    <property type="project" value="UniProtKB-KW"/>
</dbReference>
<dbReference type="InterPro" id="IPR015797">
    <property type="entry name" value="NUDIX_hydrolase-like_dom_sf"/>
</dbReference>
<gene>
    <name evidence="18" type="primary">mutT_4</name>
    <name evidence="18" type="ORF">NCTC13315_03048</name>
</gene>
<keyword evidence="3" id="KW-0515">Mutator protein</keyword>
<dbReference type="InterPro" id="IPR000086">
    <property type="entry name" value="NUDIX_hydrolase_dom"/>
</dbReference>
<evidence type="ECO:0000256" key="16">
    <source>
        <dbReference type="ARBA" id="ARBA00042798"/>
    </source>
</evidence>
<comment type="similarity">
    <text evidence="2">Belongs to the Nudix hydrolase family.</text>
</comment>